<keyword evidence="9" id="KW-0695">RNA-directed DNA polymerase</keyword>
<evidence type="ECO:0000259" key="17">
    <source>
        <dbReference type="PROSITE" id="PS50994"/>
    </source>
</evidence>
<dbReference type="Gene3D" id="3.30.70.270">
    <property type="match status" value="2"/>
</dbReference>
<keyword evidence="12" id="KW-0479">Metal-binding</keyword>
<keyword evidence="12" id="KW-0862">Zinc</keyword>
<keyword evidence="7" id="KW-0255">Endonuclease</keyword>
<evidence type="ECO:0000259" key="15">
    <source>
        <dbReference type="PROSITE" id="PS50158"/>
    </source>
</evidence>
<keyword evidence="10" id="KW-0238">DNA-binding</keyword>
<protein>
    <recommendedName>
        <fullName evidence="1">RNA-directed DNA polymerase</fullName>
        <ecNumber evidence="1">2.7.7.49</ecNumber>
    </recommendedName>
</protein>
<evidence type="ECO:0000256" key="8">
    <source>
        <dbReference type="ARBA" id="ARBA00022801"/>
    </source>
</evidence>
<comment type="caution">
    <text evidence="18">The sequence shown here is derived from an EMBL/GenBank/DDBJ whole genome shotgun (WGS) entry which is preliminary data.</text>
</comment>
<dbReference type="InterPro" id="IPR043128">
    <property type="entry name" value="Rev_trsase/Diguanyl_cyclase"/>
</dbReference>
<keyword evidence="6" id="KW-0064">Aspartyl protease</keyword>
<dbReference type="FunFam" id="1.10.340.70:FF:000001">
    <property type="entry name" value="Retrovirus-related Pol polyprotein from transposon gypsy-like Protein"/>
    <property type="match status" value="1"/>
</dbReference>
<dbReference type="Gene3D" id="2.40.70.10">
    <property type="entry name" value="Acid Proteases"/>
    <property type="match status" value="1"/>
</dbReference>
<dbReference type="GO" id="GO:0004519">
    <property type="term" value="F:endonuclease activity"/>
    <property type="evidence" value="ECO:0007669"/>
    <property type="project" value="UniProtKB-KW"/>
</dbReference>
<keyword evidence="4" id="KW-0548">Nucleotidyltransferase</keyword>
<keyword evidence="19" id="KW-1185">Reference proteome</keyword>
<dbReference type="SMART" id="SM00343">
    <property type="entry name" value="ZnF_C2HC"/>
    <property type="match status" value="2"/>
</dbReference>
<dbReference type="InterPro" id="IPR021109">
    <property type="entry name" value="Peptidase_aspartic_dom_sf"/>
</dbReference>
<evidence type="ECO:0000256" key="12">
    <source>
        <dbReference type="PROSITE-ProRule" id="PRU00047"/>
    </source>
</evidence>
<dbReference type="GO" id="GO:0006508">
    <property type="term" value="P:proteolysis"/>
    <property type="evidence" value="ECO:0007669"/>
    <property type="project" value="UniProtKB-KW"/>
</dbReference>
<dbReference type="GO" id="GO:0003677">
    <property type="term" value="F:DNA binding"/>
    <property type="evidence" value="ECO:0007669"/>
    <property type="project" value="UniProtKB-KW"/>
</dbReference>
<keyword evidence="13" id="KW-0175">Coiled coil</keyword>
<dbReference type="SUPFAM" id="SSF57756">
    <property type="entry name" value="Retrovirus zinc finger-like domains"/>
    <property type="match status" value="1"/>
</dbReference>
<evidence type="ECO:0000256" key="4">
    <source>
        <dbReference type="ARBA" id="ARBA00022695"/>
    </source>
</evidence>
<feature type="domain" description="Integrase catalytic" evidence="17">
    <location>
        <begin position="1389"/>
        <end position="1552"/>
    </location>
</feature>
<feature type="coiled-coil region" evidence="13">
    <location>
        <begin position="1580"/>
        <end position="1607"/>
    </location>
</feature>
<evidence type="ECO:0000256" key="13">
    <source>
        <dbReference type="SAM" id="Coils"/>
    </source>
</evidence>
<keyword evidence="8" id="KW-0378">Hydrolase</keyword>
<dbReference type="PROSITE" id="PS50994">
    <property type="entry name" value="INTEGRASE"/>
    <property type="match status" value="1"/>
</dbReference>
<dbReference type="PANTHER" id="PTHR37984:SF5">
    <property type="entry name" value="PROTEIN NYNRIN-LIKE"/>
    <property type="match status" value="1"/>
</dbReference>
<dbReference type="CDD" id="cd01647">
    <property type="entry name" value="RT_LTR"/>
    <property type="match status" value="1"/>
</dbReference>
<evidence type="ECO:0000259" key="16">
    <source>
        <dbReference type="PROSITE" id="PS50878"/>
    </source>
</evidence>
<dbReference type="EMBL" id="JABDTM020028591">
    <property type="protein sequence ID" value="KAH0808698.1"/>
    <property type="molecule type" value="Genomic_DNA"/>
</dbReference>
<gene>
    <name evidence="18" type="ORF">GEV33_014093</name>
</gene>
<dbReference type="PANTHER" id="PTHR37984">
    <property type="entry name" value="PROTEIN CBG26694"/>
    <property type="match status" value="1"/>
</dbReference>
<dbReference type="SUPFAM" id="SSF56672">
    <property type="entry name" value="DNA/RNA polymerases"/>
    <property type="match status" value="1"/>
</dbReference>
<dbReference type="InterPro" id="IPR036875">
    <property type="entry name" value="Znf_CCHC_sf"/>
</dbReference>
<evidence type="ECO:0000313" key="18">
    <source>
        <dbReference type="EMBL" id="KAH0808698.1"/>
    </source>
</evidence>
<dbReference type="Gene3D" id="4.10.60.10">
    <property type="entry name" value="Zinc finger, CCHC-type"/>
    <property type="match status" value="1"/>
</dbReference>
<keyword evidence="2" id="KW-0645">Protease</keyword>
<dbReference type="SUPFAM" id="SSF53098">
    <property type="entry name" value="Ribonuclease H-like"/>
    <property type="match status" value="1"/>
</dbReference>
<sequence length="1735" mass="194779">MIEKRLREEVEARGGMAETQFGFRKGRSTIDALKKNVFYDGVLKVEVPPGIDMVAYADDLALIATGKERNTLEQIIKQSVNRIEEWMLANGLELAPGKTEAVLLSGRRKLKTIKVKVGNTEITTKKSIKYLGVMIDKDLEMTEHIKKTTERVDKTIATLTRIMLSDGPRPSSEKRKILASVAESIILYGSVIWEPALKIKKYSDLLTRCQRKVVPRVISAYKTVSTAALLVTAGTPPIDLLARERNEIHKKGEWIENGATGVDHYTSQFLTGHGSFGSYLQRIKKIDRAECAYCAEEEDTPEHLLTCPRWKDEMGNLQNVLGEELTADNFRRQVVKGKISPLLKKKKWRLRVGSGSAPGMQRVGSGYAPRRLRATPDRLWFDSGSTPGRFRVGSGLKTGSGPTLPTTSGNLADCKSRFAGARGESVAAFIDAVTIYKDCVGVSDLNALKRLAMLLDGAAATWWQGTKATVDTWETAINALRRSFGEVKPNYKIFRELFSRQQKDTEATDMFVNSARALLSKLSPTPPLHEIHQIDMIYGLLSSKIRRLVPRDELNNFETFIAKTRGAEDALKEEEIPEIEKGTKTRPKCSYCGAHGHTEKECRKLARSQEATPARQATTTRTNPGQICFGCRQLGHVRSQCPNERQRRNSTTAEILTAGLGDVCRAFMPVTIAGKEGLAYVDSGASRSIAGHNLYGHLKRIKAPFTRLTQELTMADGEPVEMATEVYKVQVEVNDRIVHTSVTAIPEHSRGKTLLGMDFIKAADVILDFPRMQWRFRGQPNWGPLVSEKEVSLAASTVQLEPLRDDEGTELDKVQKDQLVRLLDSHKEVFEESDEPTPYAEHRITLTDDRPIATTPYRMSPQRRAVLEVEIQRMVGKNVIEECESPYAAPVVMVPKKDGSFRVCVDFRKLNSVTVPDCYPLPRIDDVLHAAQQNFYMSTLDLKSGFWQVPVRPEDRDKTAFVTPFGLYRFLRMPFGLRNSPATFQRLIDRFKVGLPNVFLVAYMDDIIVLSPTLDRHLEDLEEVFTRLRLFKLGANRRKCVFACAEVKFLGHIIKKGGISADPDKVSAILHMEAPRNVRQLLSFLQTCSWFRRFVPGFSDVAKPLTELTKKTAVWTWGTAQEDAFAKLKDLLSAAPILRQADSSLSYTLRTDASSYALGACLLQGEGPDERPVEYASRLLTPAEKNYTTTEREALAIVFGVQKFRGYLEGARVIVASDHQPLKWLMSLRSPSADMLSRPPIADLDASSKLEACFASINIPTVSATELRNEQSKDETLKKIVLCFEDGADEGLARWTDRGYVMSGGILYRYVPDSETEEPQLVVPQQLVPAVLKEFHDSTRAGHPGVERTIEKVSRHYFWSTLRHDVRKHVRQCADCQRYKFSNMKPTGLLQTPTLARRFETLAIDLYGPLPVTSEGKRWVFAIEDTATRWMELFPLAKATAEACAKCLVDEVILRYGTPRKVISDNGSQFVSEIMQQTAYCLGIEQILTPVYYPAANPEERRNRELTVQLAIAVEKTHDRWSLALPSVRFAMNSTVHAALGKTPAFLCFGRELRSPLEAHHDLRAVLDNENFVPEITPHLRTMTDILKDVRETYERQQDKVKKYADLRRRPSPPFQVGDRVLVDVHALSRASHSYTSKFAPRRDGPYVVIEKKGPVAYVVAAVKATPNLLHLSDDEVAPGKRSPMTAPKTKQRRTNHALLHAISEEFVEAVEVLLDHEKSKHKPSVPSWIPPEGS</sequence>
<dbReference type="InterPro" id="IPR000477">
    <property type="entry name" value="RT_dom"/>
</dbReference>
<keyword evidence="5" id="KW-0540">Nuclease</keyword>
<dbReference type="Proteomes" id="UP000719412">
    <property type="component" value="Unassembled WGS sequence"/>
</dbReference>
<dbReference type="Pfam" id="PF17919">
    <property type="entry name" value="RT_RNaseH_2"/>
    <property type="match status" value="1"/>
</dbReference>
<dbReference type="FunFam" id="3.30.70.270:FF:000020">
    <property type="entry name" value="Transposon Tf2-6 polyprotein-like Protein"/>
    <property type="match status" value="1"/>
</dbReference>
<dbReference type="GO" id="GO:0003964">
    <property type="term" value="F:RNA-directed DNA polymerase activity"/>
    <property type="evidence" value="ECO:0007669"/>
    <property type="project" value="UniProtKB-KW"/>
</dbReference>
<dbReference type="InterPro" id="IPR043502">
    <property type="entry name" value="DNA/RNA_pol_sf"/>
</dbReference>
<dbReference type="GO" id="GO:0008270">
    <property type="term" value="F:zinc ion binding"/>
    <property type="evidence" value="ECO:0007669"/>
    <property type="project" value="UniProtKB-KW"/>
</dbReference>
<evidence type="ECO:0000256" key="1">
    <source>
        <dbReference type="ARBA" id="ARBA00012493"/>
    </source>
</evidence>
<evidence type="ECO:0000313" key="19">
    <source>
        <dbReference type="Proteomes" id="UP000719412"/>
    </source>
</evidence>
<dbReference type="SUPFAM" id="SSF50630">
    <property type="entry name" value="Acid proteases"/>
    <property type="match status" value="1"/>
</dbReference>
<evidence type="ECO:0000256" key="2">
    <source>
        <dbReference type="ARBA" id="ARBA00022670"/>
    </source>
</evidence>
<dbReference type="InterPro" id="IPR041577">
    <property type="entry name" value="RT_RNaseH_2"/>
</dbReference>
<dbReference type="GO" id="GO:0004190">
    <property type="term" value="F:aspartic-type endopeptidase activity"/>
    <property type="evidence" value="ECO:0007669"/>
    <property type="project" value="UniProtKB-KW"/>
</dbReference>
<dbReference type="Gene3D" id="3.30.420.10">
    <property type="entry name" value="Ribonuclease H-like superfamily/Ribonuclease H"/>
    <property type="match status" value="1"/>
</dbReference>
<organism evidence="18 19">
    <name type="scientific">Tenebrio molitor</name>
    <name type="common">Yellow mealworm beetle</name>
    <dbReference type="NCBI Taxonomy" id="7067"/>
    <lineage>
        <taxon>Eukaryota</taxon>
        <taxon>Metazoa</taxon>
        <taxon>Ecdysozoa</taxon>
        <taxon>Arthropoda</taxon>
        <taxon>Hexapoda</taxon>
        <taxon>Insecta</taxon>
        <taxon>Pterygota</taxon>
        <taxon>Neoptera</taxon>
        <taxon>Endopterygota</taxon>
        <taxon>Coleoptera</taxon>
        <taxon>Polyphaga</taxon>
        <taxon>Cucujiformia</taxon>
        <taxon>Tenebrionidae</taxon>
        <taxon>Tenebrio</taxon>
    </lineage>
</organism>
<dbReference type="GO" id="GO:0015074">
    <property type="term" value="P:DNA integration"/>
    <property type="evidence" value="ECO:0007669"/>
    <property type="project" value="InterPro"/>
</dbReference>
<reference evidence="18" key="1">
    <citation type="journal article" date="2020" name="J Insects Food Feed">
        <title>The yellow mealworm (Tenebrio molitor) genome: a resource for the emerging insects as food and feed industry.</title>
        <authorList>
            <person name="Eriksson T."/>
            <person name="Andere A."/>
            <person name="Kelstrup H."/>
            <person name="Emery V."/>
            <person name="Picard C."/>
        </authorList>
    </citation>
    <scope>NUCLEOTIDE SEQUENCE</scope>
    <source>
        <strain evidence="18">Stoneville</strain>
        <tissue evidence="18">Whole head</tissue>
    </source>
</reference>
<dbReference type="Pfam" id="PF17921">
    <property type="entry name" value="Integrase_H2C2"/>
    <property type="match status" value="1"/>
</dbReference>
<evidence type="ECO:0000256" key="9">
    <source>
        <dbReference type="ARBA" id="ARBA00022918"/>
    </source>
</evidence>
<dbReference type="Pfam" id="PF00078">
    <property type="entry name" value="RVT_1"/>
    <property type="match status" value="2"/>
</dbReference>
<evidence type="ECO:0000256" key="5">
    <source>
        <dbReference type="ARBA" id="ARBA00022722"/>
    </source>
</evidence>
<evidence type="ECO:0000256" key="7">
    <source>
        <dbReference type="ARBA" id="ARBA00022759"/>
    </source>
</evidence>
<dbReference type="CDD" id="cd09274">
    <property type="entry name" value="RNase_HI_RT_Ty3"/>
    <property type="match status" value="1"/>
</dbReference>
<dbReference type="InterPro" id="IPR001584">
    <property type="entry name" value="Integrase_cat-core"/>
</dbReference>
<keyword evidence="12" id="KW-0863">Zinc-finger</keyword>
<dbReference type="InterPro" id="IPR036397">
    <property type="entry name" value="RNaseH_sf"/>
</dbReference>
<proteinExistence type="predicted"/>
<dbReference type="GO" id="GO:0042575">
    <property type="term" value="C:DNA polymerase complex"/>
    <property type="evidence" value="ECO:0007669"/>
    <property type="project" value="UniProtKB-ARBA"/>
</dbReference>
<feature type="region of interest" description="Disordered" evidence="14">
    <location>
        <begin position="1674"/>
        <end position="1694"/>
    </location>
</feature>
<dbReference type="PROSITE" id="PS50158">
    <property type="entry name" value="ZF_CCHC"/>
    <property type="match status" value="2"/>
</dbReference>
<feature type="domain" description="CCHC-type" evidence="15">
    <location>
        <begin position="628"/>
        <end position="643"/>
    </location>
</feature>
<name>A0A8J6H7I9_TENMO</name>
<dbReference type="Gene3D" id="1.10.340.70">
    <property type="match status" value="1"/>
</dbReference>
<evidence type="ECO:0000256" key="14">
    <source>
        <dbReference type="SAM" id="MobiDB-lite"/>
    </source>
</evidence>
<dbReference type="InterPro" id="IPR050951">
    <property type="entry name" value="Retrovirus_Pol_polyprotein"/>
</dbReference>
<dbReference type="FunFam" id="3.10.10.10:FF:000007">
    <property type="entry name" value="Retrovirus-related Pol polyprotein from transposon 17.6-like Protein"/>
    <property type="match status" value="1"/>
</dbReference>
<reference evidence="18" key="2">
    <citation type="submission" date="2021-08" db="EMBL/GenBank/DDBJ databases">
        <authorList>
            <person name="Eriksson T."/>
        </authorList>
    </citation>
    <scope>NUCLEOTIDE SEQUENCE</scope>
    <source>
        <strain evidence="18">Stoneville</strain>
        <tissue evidence="18">Whole head</tissue>
    </source>
</reference>
<dbReference type="PROSITE" id="PS50878">
    <property type="entry name" value="RT_POL"/>
    <property type="match status" value="1"/>
</dbReference>
<dbReference type="EC" id="2.7.7.49" evidence="1"/>
<dbReference type="InterPro" id="IPR041588">
    <property type="entry name" value="Integrase_H2C2"/>
</dbReference>
<accession>A0A8J6H7I9</accession>
<evidence type="ECO:0000256" key="10">
    <source>
        <dbReference type="ARBA" id="ARBA00023125"/>
    </source>
</evidence>
<keyword evidence="3" id="KW-0808">Transferase</keyword>
<evidence type="ECO:0000256" key="11">
    <source>
        <dbReference type="ARBA" id="ARBA00023268"/>
    </source>
</evidence>
<dbReference type="Pfam" id="PF00665">
    <property type="entry name" value="rve"/>
    <property type="match status" value="1"/>
</dbReference>
<keyword evidence="11" id="KW-0511">Multifunctional enzyme</keyword>
<dbReference type="Gene3D" id="3.10.10.10">
    <property type="entry name" value="HIV Type 1 Reverse Transcriptase, subunit A, domain 1"/>
    <property type="match status" value="1"/>
</dbReference>
<evidence type="ECO:0000256" key="6">
    <source>
        <dbReference type="ARBA" id="ARBA00022750"/>
    </source>
</evidence>
<dbReference type="InterPro" id="IPR001878">
    <property type="entry name" value="Znf_CCHC"/>
</dbReference>
<dbReference type="InterPro" id="IPR012337">
    <property type="entry name" value="RNaseH-like_sf"/>
</dbReference>
<evidence type="ECO:0000256" key="3">
    <source>
        <dbReference type="ARBA" id="ARBA00022679"/>
    </source>
</evidence>
<feature type="domain" description="CCHC-type" evidence="15">
    <location>
        <begin position="588"/>
        <end position="604"/>
    </location>
</feature>
<feature type="domain" description="Reverse transcriptase" evidence="16">
    <location>
        <begin position="875"/>
        <end position="1054"/>
    </location>
</feature>